<keyword evidence="1" id="KW-0472">Membrane</keyword>
<keyword evidence="1" id="KW-1133">Transmembrane helix</keyword>
<keyword evidence="1" id="KW-0812">Transmembrane</keyword>
<dbReference type="RefSeq" id="WP_068448868.1">
    <property type="nucleotide sequence ID" value="NZ_CP150660.1"/>
</dbReference>
<feature type="transmembrane region" description="Helical" evidence="1">
    <location>
        <begin position="62"/>
        <end position="79"/>
    </location>
</feature>
<evidence type="ECO:0000313" key="3">
    <source>
        <dbReference type="Proteomes" id="UP000076923"/>
    </source>
</evidence>
<comment type="caution">
    <text evidence="2">The sequence shown here is derived from an EMBL/GenBank/DDBJ whole genome shotgun (WGS) entry which is preliminary data.</text>
</comment>
<dbReference type="Proteomes" id="UP000076923">
    <property type="component" value="Unassembled WGS sequence"/>
</dbReference>
<gene>
    <name evidence="2" type="ORF">LPB303_06180</name>
</gene>
<protein>
    <recommendedName>
        <fullName evidence="4">RND transporter</fullName>
    </recommendedName>
</protein>
<sequence length="86" mass="9635">MDIQNLLKDNWKLFVIASLTLGLAPFNPPHILGKIEWILGGSAFSETHAMQAKDWFDVLLHGSPWLLLIISIVLNLFALKTKNAPK</sequence>
<dbReference type="EMBL" id="LVWE01000010">
    <property type="protein sequence ID" value="OAD45871.1"/>
    <property type="molecule type" value="Genomic_DNA"/>
</dbReference>
<organism evidence="2 3">
    <name type="scientific">Polaribacter atrinae</name>
    <dbReference type="NCBI Taxonomy" id="1333662"/>
    <lineage>
        <taxon>Bacteria</taxon>
        <taxon>Pseudomonadati</taxon>
        <taxon>Bacteroidota</taxon>
        <taxon>Flavobacteriia</taxon>
        <taxon>Flavobacteriales</taxon>
        <taxon>Flavobacteriaceae</taxon>
    </lineage>
</organism>
<evidence type="ECO:0008006" key="4">
    <source>
        <dbReference type="Google" id="ProtNLM"/>
    </source>
</evidence>
<name>A0A176TE13_9FLAO</name>
<evidence type="ECO:0000256" key="1">
    <source>
        <dbReference type="SAM" id="Phobius"/>
    </source>
</evidence>
<reference evidence="2 3" key="1">
    <citation type="submission" date="2016-02" db="EMBL/GenBank/DDBJ databases">
        <title>Draft genome sequence of Polaribacter atrinae KACC17473.</title>
        <authorList>
            <person name="Shin S.-K."/>
            <person name="Yi H."/>
        </authorList>
    </citation>
    <scope>NUCLEOTIDE SEQUENCE [LARGE SCALE GENOMIC DNA]</scope>
    <source>
        <strain evidence="2 3">KACC 17473</strain>
    </source>
</reference>
<accession>A0A176TE13</accession>
<keyword evidence="3" id="KW-1185">Reference proteome</keyword>
<proteinExistence type="predicted"/>
<dbReference type="STRING" id="1333662.LPB303_06180"/>
<evidence type="ECO:0000313" key="2">
    <source>
        <dbReference type="EMBL" id="OAD45871.1"/>
    </source>
</evidence>
<dbReference type="AlphaFoldDB" id="A0A176TE13"/>